<accession>A0A5B6X2C0</accession>
<reference evidence="2" key="1">
    <citation type="journal article" date="2019" name="Plant Biotechnol. J.">
        <title>Genome sequencing of the Australian wild diploid species Gossypium australe highlights disease resistance and delayed gland morphogenesis.</title>
        <authorList>
            <person name="Cai Y."/>
            <person name="Cai X."/>
            <person name="Wang Q."/>
            <person name="Wang P."/>
            <person name="Zhang Y."/>
            <person name="Cai C."/>
            <person name="Xu Y."/>
            <person name="Wang K."/>
            <person name="Zhou Z."/>
            <person name="Wang C."/>
            <person name="Geng S."/>
            <person name="Li B."/>
            <person name="Dong Q."/>
            <person name="Hou Y."/>
            <person name="Wang H."/>
            <person name="Ai P."/>
            <person name="Liu Z."/>
            <person name="Yi F."/>
            <person name="Sun M."/>
            <person name="An G."/>
            <person name="Cheng J."/>
            <person name="Zhang Y."/>
            <person name="Shi Q."/>
            <person name="Xie Y."/>
            <person name="Shi X."/>
            <person name="Chang Y."/>
            <person name="Huang F."/>
            <person name="Chen Y."/>
            <person name="Hong S."/>
            <person name="Mi L."/>
            <person name="Sun Q."/>
            <person name="Zhang L."/>
            <person name="Zhou B."/>
            <person name="Peng R."/>
            <person name="Zhang X."/>
            <person name="Liu F."/>
        </authorList>
    </citation>
    <scope>NUCLEOTIDE SEQUENCE [LARGE SCALE GENOMIC DNA]</scope>
    <source>
        <strain evidence="2">cv. PA1801</strain>
    </source>
</reference>
<dbReference type="GO" id="GO:0003676">
    <property type="term" value="F:nucleic acid binding"/>
    <property type="evidence" value="ECO:0007669"/>
    <property type="project" value="InterPro"/>
</dbReference>
<dbReference type="PANTHER" id="PTHR35046:SF26">
    <property type="entry name" value="RNA-DIRECTED DNA POLYMERASE"/>
    <property type="match status" value="1"/>
</dbReference>
<keyword evidence="2" id="KW-1185">Reference proteome</keyword>
<name>A0A5B6X2C0_9ROSI</name>
<evidence type="ECO:0000313" key="2">
    <source>
        <dbReference type="Proteomes" id="UP000325315"/>
    </source>
</evidence>
<protein>
    <submittedName>
        <fullName evidence="1">Integrase</fullName>
    </submittedName>
</protein>
<proteinExistence type="predicted"/>
<dbReference type="AlphaFoldDB" id="A0A5B6X2C0"/>
<dbReference type="OrthoDB" id="1623338at2759"/>
<organism evidence="1 2">
    <name type="scientific">Gossypium australe</name>
    <dbReference type="NCBI Taxonomy" id="47621"/>
    <lineage>
        <taxon>Eukaryota</taxon>
        <taxon>Viridiplantae</taxon>
        <taxon>Streptophyta</taxon>
        <taxon>Embryophyta</taxon>
        <taxon>Tracheophyta</taxon>
        <taxon>Spermatophyta</taxon>
        <taxon>Magnoliopsida</taxon>
        <taxon>eudicotyledons</taxon>
        <taxon>Gunneridae</taxon>
        <taxon>Pentapetalae</taxon>
        <taxon>rosids</taxon>
        <taxon>malvids</taxon>
        <taxon>Malvales</taxon>
        <taxon>Malvaceae</taxon>
        <taxon>Malvoideae</taxon>
        <taxon>Gossypium</taxon>
    </lineage>
</organism>
<gene>
    <name evidence="1" type="ORF">EPI10_032079</name>
</gene>
<sequence>MAKCLVCQQVKSEHQVSSGTDFSLKRLTELYVFEIVRLHRVPISIIFDRDLRFTSRLWIKLHETLGAKLNFNTTFHP</sequence>
<dbReference type="EMBL" id="SMMG02000001">
    <property type="protein sequence ID" value="KAA3488310.1"/>
    <property type="molecule type" value="Genomic_DNA"/>
</dbReference>
<comment type="caution">
    <text evidence="1">The sequence shown here is derived from an EMBL/GenBank/DDBJ whole genome shotgun (WGS) entry which is preliminary data.</text>
</comment>
<dbReference type="Proteomes" id="UP000325315">
    <property type="component" value="Unassembled WGS sequence"/>
</dbReference>
<dbReference type="PANTHER" id="PTHR35046">
    <property type="entry name" value="ZINC KNUCKLE (CCHC-TYPE) FAMILY PROTEIN"/>
    <property type="match status" value="1"/>
</dbReference>
<dbReference type="SUPFAM" id="SSF53098">
    <property type="entry name" value="Ribonuclease H-like"/>
    <property type="match status" value="1"/>
</dbReference>
<dbReference type="Gene3D" id="3.30.420.10">
    <property type="entry name" value="Ribonuclease H-like superfamily/Ribonuclease H"/>
    <property type="match status" value="1"/>
</dbReference>
<dbReference type="InterPro" id="IPR036397">
    <property type="entry name" value="RNaseH_sf"/>
</dbReference>
<dbReference type="InterPro" id="IPR012337">
    <property type="entry name" value="RNaseH-like_sf"/>
</dbReference>
<evidence type="ECO:0000313" key="1">
    <source>
        <dbReference type="EMBL" id="KAA3488310.1"/>
    </source>
</evidence>